<gene>
    <name evidence="8" type="primary">gltX</name>
    <name evidence="11" type="ORF">ESP62_009025</name>
</gene>
<dbReference type="GO" id="GO:0005829">
    <property type="term" value="C:cytosol"/>
    <property type="evidence" value="ECO:0007669"/>
    <property type="project" value="TreeGrafter"/>
</dbReference>
<evidence type="ECO:0000259" key="9">
    <source>
        <dbReference type="Pfam" id="PF00749"/>
    </source>
</evidence>
<feature type="short sequence motif" description="'KMSKS' region" evidence="8">
    <location>
        <begin position="271"/>
        <end position="275"/>
    </location>
</feature>
<comment type="subunit">
    <text evidence="8">Monomer.</text>
</comment>
<dbReference type="SUPFAM" id="SSF52374">
    <property type="entry name" value="Nucleotidylyl transferase"/>
    <property type="match status" value="1"/>
</dbReference>
<dbReference type="InterPro" id="IPR020752">
    <property type="entry name" value="Glu-tRNA-synth_I_codon-bd_sub1"/>
</dbReference>
<feature type="binding site" evidence="8">
    <location>
        <position position="274"/>
    </location>
    <ligand>
        <name>ATP</name>
        <dbReference type="ChEBI" id="CHEBI:30616"/>
    </ligand>
</feature>
<dbReference type="EC" id="6.1.1.17" evidence="8"/>
<dbReference type="Proteomes" id="UP001515100">
    <property type="component" value="Unassembled WGS sequence"/>
</dbReference>
<keyword evidence="12" id="KW-1185">Reference proteome</keyword>
<comment type="subcellular location">
    <subcellularLocation>
        <location evidence="8">Cytoplasm</location>
    </subcellularLocation>
</comment>
<dbReference type="GO" id="GO:0006424">
    <property type="term" value="P:glutamyl-tRNA aminoacylation"/>
    <property type="evidence" value="ECO:0007669"/>
    <property type="project" value="UniProtKB-UniRule"/>
</dbReference>
<dbReference type="InterPro" id="IPR033910">
    <property type="entry name" value="GluRS_core"/>
</dbReference>
<accession>A0A641ANP4</accession>
<comment type="similarity">
    <text evidence="1 8">Belongs to the class-I aminoacyl-tRNA synthetase family. Glutamate--tRNA ligase type 1 subfamily.</text>
</comment>
<evidence type="ECO:0000256" key="2">
    <source>
        <dbReference type="ARBA" id="ARBA00022490"/>
    </source>
</evidence>
<dbReference type="PANTHER" id="PTHR43311:SF2">
    <property type="entry name" value="GLUTAMATE--TRNA LIGASE, MITOCHONDRIAL-RELATED"/>
    <property type="match status" value="1"/>
</dbReference>
<evidence type="ECO:0000256" key="6">
    <source>
        <dbReference type="ARBA" id="ARBA00022917"/>
    </source>
</evidence>
<name>A0A641ANP4_9ACTN</name>
<dbReference type="InterPro" id="IPR008925">
    <property type="entry name" value="aa_tRNA-synth_I_cd-bd_sf"/>
</dbReference>
<keyword evidence="4 8" id="KW-0547">Nucleotide-binding</keyword>
<comment type="caution">
    <text evidence="8">Lacks conserved residue(s) required for the propagation of feature annotation.</text>
</comment>
<protein>
    <recommendedName>
        <fullName evidence="8">Glutamate--tRNA ligase</fullName>
        <ecNumber evidence="8">6.1.1.17</ecNumber>
    </recommendedName>
    <alternativeName>
        <fullName evidence="8">Glutamyl-tRNA synthetase</fullName>
        <shortName evidence="8">GluRS</shortName>
    </alternativeName>
</protein>
<dbReference type="FunFam" id="3.40.50.620:FF:000149">
    <property type="entry name" value="Glutamate--tRNA ligase"/>
    <property type="match status" value="1"/>
</dbReference>
<dbReference type="Gene3D" id="3.40.50.620">
    <property type="entry name" value="HUPs"/>
    <property type="match status" value="1"/>
</dbReference>
<dbReference type="NCBIfam" id="TIGR00464">
    <property type="entry name" value="gltX_bact"/>
    <property type="match status" value="1"/>
</dbReference>
<evidence type="ECO:0000256" key="8">
    <source>
        <dbReference type="HAMAP-Rule" id="MF_00022"/>
    </source>
</evidence>
<dbReference type="InterPro" id="IPR004527">
    <property type="entry name" value="Glu-tRNA-ligase_bac/mito"/>
</dbReference>
<dbReference type="CDD" id="cd00808">
    <property type="entry name" value="GluRS_core"/>
    <property type="match status" value="1"/>
</dbReference>
<feature type="short sequence motif" description="'HIGH' region" evidence="8">
    <location>
        <begin position="25"/>
        <end position="35"/>
    </location>
</feature>
<evidence type="ECO:0000256" key="5">
    <source>
        <dbReference type="ARBA" id="ARBA00022840"/>
    </source>
</evidence>
<evidence type="ECO:0000259" key="10">
    <source>
        <dbReference type="Pfam" id="PF19269"/>
    </source>
</evidence>
<dbReference type="PANTHER" id="PTHR43311">
    <property type="entry name" value="GLUTAMATE--TRNA LIGASE"/>
    <property type="match status" value="1"/>
</dbReference>
<evidence type="ECO:0000256" key="7">
    <source>
        <dbReference type="ARBA" id="ARBA00023146"/>
    </source>
</evidence>
<comment type="caution">
    <text evidence="11">The sequence shown here is derived from an EMBL/GenBank/DDBJ whole genome shotgun (WGS) entry which is preliminary data.</text>
</comment>
<keyword evidence="2 8" id="KW-0963">Cytoplasm</keyword>
<dbReference type="InterPro" id="IPR014729">
    <property type="entry name" value="Rossmann-like_a/b/a_fold"/>
</dbReference>
<sequence length="513" mass="56061">MTDAPTTAASTGSTGARPVVARFCPSPTGNPHVGMARTALFSWAFARHHGGTFVFRIEDTDTSRDNEESYTLLVEVMRWLGLDWDEGPEVGGPHGPYRQSERMDIYADVAQQLLDAGFAYKAYDTAEELEARRNAARAAGKPSGYDGLHRDLTDGQRAAYEAEGREPVIRFKMPHKDWTFTDLVRGEITFGSENVQDFVIVRANGQSLYTLTNPTDDAMMGVTHVLRGEDLLSSTPRQIALYEAFAEIGIGGGFTPEFGHLPFVMGEGNRKLSKRDPESNLLDYKPKGFLPEGLLNYMALLGWSIADDRDVFSIPEMVEAFEIGSVNASPARFDIKKAEAINGSHVRLLSEAELSDRLVPYFQDAGLIDPTPTGTQLGILAAATPLVHERMTLLTEAVDMLRFLFVSDEEFTVDEADAAKNLDEKGLEVVRAAREALDAIPGTAEWTTSTIEGALRVALIDGMGLKPRLAFGPVRVAVTGSRISPPLFESLELLGHRKTILRLDAALGQIAQG</sequence>
<evidence type="ECO:0000313" key="12">
    <source>
        <dbReference type="Proteomes" id="UP001515100"/>
    </source>
</evidence>
<dbReference type="Pfam" id="PF00749">
    <property type="entry name" value="tRNA-synt_1c"/>
    <property type="match status" value="1"/>
</dbReference>
<dbReference type="InterPro" id="IPR045462">
    <property type="entry name" value="aa-tRNA-synth_I_cd-bd"/>
</dbReference>
<evidence type="ECO:0000256" key="4">
    <source>
        <dbReference type="ARBA" id="ARBA00022741"/>
    </source>
</evidence>
<evidence type="ECO:0000256" key="3">
    <source>
        <dbReference type="ARBA" id="ARBA00022598"/>
    </source>
</evidence>
<feature type="domain" description="Aminoacyl-tRNA synthetase class I anticodon-binding" evidence="10">
    <location>
        <begin position="356"/>
        <end position="507"/>
    </location>
</feature>
<comment type="function">
    <text evidence="8">Catalyzes the attachment of glutamate to tRNA(Glu) in a two-step reaction: glutamate is first activated by ATP to form Glu-AMP and then transferred to the acceptor end of tRNA(Glu).</text>
</comment>
<reference evidence="11" key="1">
    <citation type="submission" date="2019-09" db="EMBL/GenBank/DDBJ databases">
        <authorList>
            <person name="Li J."/>
        </authorList>
    </citation>
    <scope>NUCLEOTIDE SEQUENCE [LARGE SCALE GENOMIC DNA]</scope>
    <source>
        <strain evidence="11">NRBC 14897</strain>
    </source>
</reference>
<dbReference type="InterPro" id="IPR000924">
    <property type="entry name" value="Glu/Gln-tRNA-synth"/>
</dbReference>
<dbReference type="OrthoDB" id="9807503at2"/>
<keyword evidence="6 8" id="KW-0648">Protein biosynthesis</keyword>
<dbReference type="RefSeq" id="WP_129182564.1">
    <property type="nucleotide sequence ID" value="NZ_JAGIOG010000001.1"/>
</dbReference>
<dbReference type="InterPro" id="IPR049940">
    <property type="entry name" value="GluQ/Sye"/>
</dbReference>
<evidence type="ECO:0000313" key="11">
    <source>
        <dbReference type="EMBL" id="KAA1378486.1"/>
    </source>
</evidence>
<evidence type="ECO:0000256" key="1">
    <source>
        <dbReference type="ARBA" id="ARBA00007894"/>
    </source>
</evidence>
<dbReference type="GO" id="GO:0005524">
    <property type="term" value="F:ATP binding"/>
    <property type="evidence" value="ECO:0007669"/>
    <property type="project" value="UniProtKB-UniRule"/>
</dbReference>
<dbReference type="GO" id="GO:0004818">
    <property type="term" value="F:glutamate-tRNA ligase activity"/>
    <property type="evidence" value="ECO:0007669"/>
    <property type="project" value="UniProtKB-UniRule"/>
</dbReference>
<dbReference type="AlphaFoldDB" id="A0A641ANP4"/>
<dbReference type="GO" id="GO:0000049">
    <property type="term" value="F:tRNA binding"/>
    <property type="evidence" value="ECO:0007669"/>
    <property type="project" value="InterPro"/>
</dbReference>
<comment type="catalytic activity">
    <reaction evidence="8">
        <text>tRNA(Glu) + L-glutamate + ATP = L-glutamyl-tRNA(Glu) + AMP + diphosphate</text>
        <dbReference type="Rhea" id="RHEA:23540"/>
        <dbReference type="Rhea" id="RHEA-COMP:9663"/>
        <dbReference type="Rhea" id="RHEA-COMP:9680"/>
        <dbReference type="ChEBI" id="CHEBI:29985"/>
        <dbReference type="ChEBI" id="CHEBI:30616"/>
        <dbReference type="ChEBI" id="CHEBI:33019"/>
        <dbReference type="ChEBI" id="CHEBI:78442"/>
        <dbReference type="ChEBI" id="CHEBI:78520"/>
        <dbReference type="ChEBI" id="CHEBI:456215"/>
        <dbReference type="EC" id="6.1.1.17"/>
    </reaction>
</comment>
<dbReference type="HAMAP" id="MF_00022">
    <property type="entry name" value="Glu_tRNA_synth_type1"/>
    <property type="match status" value="1"/>
</dbReference>
<dbReference type="InterPro" id="IPR020058">
    <property type="entry name" value="Glu/Gln-tRNA-synth_Ib_cat-dom"/>
</dbReference>
<dbReference type="InterPro" id="IPR020751">
    <property type="entry name" value="aa-tRNA-synth_I_codon-bd_sub2"/>
</dbReference>
<feature type="domain" description="Glutamyl/glutaminyl-tRNA synthetase class Ib catalytic" evidence="9">
    <location>
        <begin position="19"/>
        <end position="337"/>
    </location>
</feature>
<dbReference type="GO" id="GO:0008270">
    <property type="term" value="F:zinc ion binding"/>
    <property type="evidence" value="ECO:0007669"/>
    <property type="project" value="InterPro"/>
</dbReference>
<dbReference type="SUPFAM" id="SSF48163">
    <property type="entry name" value="An anticodon-binding domain of class I aminoacyl-tRNA synthetases"/>
    <property type="match status" value="1"/>
</dbReference>
<dbReference type="Gene3D" id="1.10.10.350">
    <property type="match status" value="1"/>
</dbReference>
<proteinExistence type="inferred from homology"/>
<organism evidence="11 12">
    <name type="scientific">Aeromicrobium fastidiosum</name>
    <dbReference type="NCBI Taxonomy" id="52699"/>
    <lineage>
        <taxon>Bacteria</taxon>
        <taxon>Bacillati</taxon>
        <taxon>Actinomycetota</taxon>
        <taxon>Actinomycetes</taxon>
        <taxon>Propionibacteriales</taxon>
        <taxon>Nocardioidaceae</taxon>
        <taxon>Aeromicrobium</taxon>
    </lineage>
</organism>
<dbReference type="EMBL" id="SDPP02000002">
    <property type="protein sequence ID" value="KAA1378486.1"/>
    <property type="molecule type" value="Genomic_DNA"/>
</dbReference>
<keyword evidence="3 8" id="KW-0436">Ligase</keyword>
<keyword evidence="5 8" id="KW-0067">ATP-binding</keyword>
<keyword evidence="7 8" id="KW-0030">Aminoacyl-tRNA synthetase</keyword>
<dbReference type="Pfam" id="PF19269">
    <property type="entry name" value="Anticodon_2"/>
    <property type="match status" value="1"/>
</dbReference>
<dbReference type="Gene3D" id="1.10.8.70">
    <property type="entry name" value="Glutamate-tRNA synthetase, class I, anticodon-binding domain 1"/>
    <property type="match status" value="1"/>
</dbReference>
<dbReference type="PRINTS" id="PR00987">
    <property type="entry name" value="TRNASYNTHGLU"/>
</dbReference>